<comment type="caution">
    <text evidence="1">The sequence shown here is derived from an EMBL/GenBank/DDBJ whole genome shotgun (WGS) entry which is preliminary data.</text>
</comment>
<dbReference type="OrthoDB" id="727118at2759"/>
<name>A0A1Y3B924_EURMA</name>
<organism evidence="1 2">
    <name type="scientific">Euroglyphus maynei</name>
    <name type="common">Mayne's house dust mite</name>
    <dbReference type="NCBI Taxonomy" id="6958"/>
    <lineage>
        <taxon>Eukaryota</taxon>
        <taxon>Metazoa</taxon>
        <taxon>Ecdysozoa</taxon>
        <taxon>Arthropoda</taxon>
        <taxon>Chelicerata</taxon>
        <taxon>Arachnida</taxon>
        <taxon>Acari</taxon>
        <taxon>Acariformes</taxon>
        <taxon>Sarcoptiformes</taxon>
        <taxon>Astigmata</taxon>
        <taxon>Psoroptidia</taxon>
        <taxon>Analgoidea</taxon>
        <taxon>Pyroglyphidae</taxon>
        <taxon>Pyroglyphinae</taxon>
        <taxon>Euroglyphus</taxon>
    </lineage>
</organism>
<accession>A0A1Y3B924</accession>
<sequence>GRQLLRLYLQEIGYTDTIIDVRSNRVRSLLGLSINDQVTSEQAVSKLIGLEKKNQNNDEELATSSPDYIDFVRRRNKHLKNQTNTMVNDTESSVLATFEFLNNQNDHESMTMLEKIDVDDEDVIDHQPLGAVDGSTMNNDETEEVLNEFDMILNNRMDNHRENHFDLRSARKSSDWNCSRK</sequence>
<dbReference type="Proteomes" id="UP000194236">
    <property type="component" value="Unassembled WGS sequence"/>
</dbReference>
<feature type="non-terminal residue" evidence="1">
    <location>
        <position position="1"/>
    </location>
</feature>
<dbReference type="EMBL" id="MUJZ01033040">
    <property type="protein sequence ID" value="OTF77349.1"/>
    <property type="molecule type" value="Genomic_DNA"/>
</dbReference>
<dbReference type="AlphaFoldDB" id="A0A1Y3B924"/>
<gene>
    <name evidence="1" type="ORF">BLA29_009606</name>
</gene>
<evidence type="ECO:0000313" key="1">
    <source>
        <dbReference type="EMBL" id="OTF77349.1"/>
    </source>
</evidence>
<proteinExistence type="predicted"/>
<dbReference type="PANTHER" id="PTHR15653:SF0">
    <property type="entry name" value="CONNECTOR OF KINASE TO AP-1, ISOFORM E"/>
    <property type="match status" value="1"/>
</dbReference>
<evidence type="ECO:0000313" key="2">
    <source>
        <dbReference type="Proteomes" id="UP000194236"/>
    </source>
</evidence>
<dbReference type="InterPro" id="IPR051488">
    <property type="entry name" value="WD_repeat_striatin"/>
</dbReference>
<keyword evidence="2" id="KW-1185">Reference proteome</keyword>
<dbReference type="PANTHER" id="PTHR15653">
    <property type="entry name" value="STRIATIN"/>
    <property type="match status" value="1"/>
</dbReference>
<reference evidence="1 2" key="1">
    <citation type="submission" date="2017-03" db="EMBL/GenBank/DDBJ databases">
        <title>Genome Survey of Euroglyphus maynei.</title>
        <authorList>
            <person name="Arlian L.G."/>
            <person name="Morgan M.S."/>
            <person name="Rider S.D."/>
        </authorList>
    </citation>
    <scope>NUCLEOTIDE SEQUENCE [LARGE SCALE GENOMIC DNA]</scope>
    <source>
        <strain evidence="1">Arlian Lab</strain>
        <tissue evidence="1">Whole body</tissue>
    </source>
</reference>
<protein>
    <submittedName>
        <fullName evidence="1">Uncharacterized protein</fullName>
    </submittedName>
</protein>